<sequence>MVTIDVSGLSRHLHSSGEFNDKKLKNINMVVDLIYFSNRIATSSNIHYQYAGSNMHLVSKMDAWLKAFDECQIKPLFVIRTGLPRELYPTEPESWRETNNDIVAKLENVKLQGNDGNDADEVDFKTCIRGVEEVFIDLATRRGHELVYLAPYSGHAGMISLAANLNCPYLSNRNVKIFTDPGFKIGDEFCYTWFTTSEPTVVDKALVMKTFSPAKSFLTRFKSQKWPIVAALMQCNSRNNLKMPGTLYYIKKTTTQQRDDNYITAMLDAISRYLKQKTHWQIYQELLRAQQSDERRAYLQEHLFLLFLELYPSPKFAKDLANAFGLSTLNLPQSRHYSYDPENSLESSITAMLNGSRYYPSNCSSIAITETGYKKMIKRMQKNNKRWIYALYGKGGHYFRIRVEEYGNLSSYVLISAKLRQIIYGIFLEIEKRNPTIVLGYDATDRTVTEFIHQFQQFFECKMPIRPLRLDQASSFFGLMRSNGDLDLSEVKDLPLDSWAVSTVLIAVYWYQYTSLENVEVKNSVLSTFITMAIFFAFVMRETDDSKSETFFEDVFEFFDEYANQLKAGAVDKTLTLAVVHALSELAFLPQFFRNLNDLIPNEREKLHFLDSYELLPHNRLFHWMSVHNNIRTNHVKNLCSYLSQHKQETSSRVENMINQAFAFSQNLIAKLKPKRASDVYILMRPTKA</sequence>
<reference evidence="1 2" key="1">
    <citation type="submission" date="2024-11" db="EMBL/GenBank/DDBJ databases">
        <title>Adaptive evolution of stress response genes in parasites aligns with host niche diversity.</title>
        <authorList>
            <person name="Hahn C."/>
            <person name="Resl P."/>
        </authorList>
    </citation>
    <scope>NUCLEOTIDE SEQUENCE [LARGE SCALE GENOMIC DNA]</scope>
    <source>
        <strain evidence="1">EGGRZ-B1_66</strain>
        <tissue evidence="1">Body</tissue>
    </source>
</reference>
<proteinExistence type="predicted"/>
<keyword evidence="2" id="KW-1185">Reference proteome</keyword>
<dbReference type="EMBL" id="JBJKFK010001530">
    <property type="protein sequence ID" value="KAL3312847.1"/>
    <property type="molecule type" value="Genomic_DNA"/>
</dbReference>
<name>A0ABD2Q0X8_9PLAT</name>
<gene>
    <name evidence="1" type="ORF">Ciccas_008557</name>
</gene>
<dbReference type="AlphaFoldDB" id="A0ABD2Q0X8"/>
<evidence type="ECO:0000313" key="1">
    <source>
        <dbReference type="EMBL" id="KAL3312847.1"/>
    </source>
</evidence>
<accession>A0ABD2Q0X8</accession>
<evidence type="ECO:0008006" key="3">
    <source>
        <dbReference type="Google" id="ProtNLM"/>
    </source>
</evidence>
<evidence type="ECO:0000313" key="2">
    <source>
        <dbReference type="Proteomes" id="UP001626550"/>
    </source>
</evidence>
<comment type="caution">
    <text evidence="1">The sequence shown here is derived from an EMBL/GenBank/DDBJ whole genome shotgun (WGS) entry which is preliminary data.</text>
</comment>
<organism evidence="1 2">
    <name type="scientific">Cichlidogyrus casuarinus</name>
    <dbReference type="NCBI Taxonomy" id="1844966"/>
    <lineage>
        <taxon>Eukaryota</taxon>
        <taxon>Metazoa</taxon>
        <taxon>Spiralia</taxon>
        <taxon>Lophotrochozoa</taxon>
        <taxon>Platyhelminthes</taxon>
        <taxon>Monogenea</taxon>
        <taxon>Monopisthocotylea</taxon>
        <taxon>Dactylogyridea</taxon>
        <taxon>Ancyrocephalidae</taxon>
        <taxon>Cichlidogyrus</taxon>
    </lineage>
</organism>
<dbReference type="Proteomes" id="UP001626550">
    <property type="component" value="Unassembled WGS sequence"/>
</dbReference>
<protein>
    <recommendedName>
        <fullName evidence="3">XPG N-terminal domain-containing protein</fullName>
    </recommendedName>
</protein>